<dbReference type="RefSeq" id="XP_019547951.2">
    <property type="nucleotide sequence ID" value="XM_019692406.3"/>
</dbReference>
<dbReference type="Pfam" id="PF13879">
    <property type="entry name" value="Hmw_CFAP97"/>
    <property type="match status" value="1"/>
</dbReference>
<dbReference type="PANTHER" id="PTHR33768:SF3">
    <property type="entry name" value="MIP11318P"/>
    <property type="match status" value="1"/>
</dbReference>
<keyword evidence="5" id="KW-1185">Reference proteome</keyword>
<dbReference type="InterPro" id="IPR029488">
    <property type="entry name" value="Hmw/CFAP97"/>
</dbReference>
<keyword evidence="2" id="KW-0175">Coiled coil</keyword>
<organism evidence="4 5">
    <name type="scientific">Aedes albopictus</name>
    <name type="common">Asian tiger mosquito</name>
    <name type="synonym">Stegomyia albopicta</name>
    <dbReference type="NCBI Taxonomy" id="7160"/>
    <lineage>
        <taxon>Eukaryota</taxon>
        <taxon>Metazoa</taxon>
        <taxon>Ecdysozoa</taxon>
        <taxon>Arthropoda</taxon>
        <taxon>Hexapoda</taxon>
        <taxon>Insecta</taxon>
        <taxon>Pterygota</taxon>
        <taxon>Neoptera</taxon>
        <taxon>Endopterygota</taxon>
        <taxon>Diptera</taxon>
        <taxon>Nematocera</taxon>
        <taxon>Culicoidea</taxon>
        <taxon>Culicidae</taxon>
        <taxon>Culicinae</taxon>
        <taxon>Aedini</taxon>
        <taxon>Aedes</taxon>
        <taxon>Stegomyia</taxon>
    </lineage>
</organism>
<evidence type="ECO:0000256" key="1">
    <source>
        <dbReference type="ARBA" id="ARBA00008315"/>
    </source>
</evidence>
<dbReference type="GeneID" id="109418247"/>
<dbReference type="Proteomes" id="UP000069940">
    <property type="component" value="Unassembled WGS sequence"/>
</dbReference>
<comment type="similarity">
    <text evidence="1">Belongs to the CFAP97 family.</text>
</comment>
<accession>A0ABM1ZAL6</accession>
<sequence>MLTKKEKLLIRPWQMQRYYNHRIKVETAVPAIDYHPPPARAHITQKLKKLQKERERTEKIERDNIRLLQRLGAIMSKKRLDNIWTHARPNFLSREYIYPIRPKTTGTMPIDQGLRRRSSARPLDETGAESETQESSSSGRPIRCSACSNRSATATYKPNKVVPEERIPWAPQRTTTNRKLLKEAESEPHVCCRFCCCK</sequence>
<evidence type="ECO:0000313" key="4">
    <source>
        <dbReference type="EnsemblMetazoa" id="AALFPA23_016640.P24288"/>
    </source>
</evidence>
<evidence type="ECO:0000313" key="5">
    <source>
        <dbReference type="Proteomes" id="UP000069940"/>
    </source>
</evidence>
<dbReference type="EnsemblMetazoa" id="AALFPA23_016640.R24288">
    <property type="protein sequence ID" value="AALFPA23_016640.P24288"/>
    <property type="gene ID" value="AALFPA23_016640"/>
</dbReference>
<dbReference type="InterPro" id="IPR038792">
    <property type="entry name" value="CFAP97D1/2"/>
</dbReference>
<feature type="region of interest" description="Disordered" evidence="3">
    <location>
        <begin position="103"/>
        <end position="144"/>
    </location>
</feature>
<proteinExistence type="inferred from homology"/>
<protein>
    <submittedName>
        <fullName evidence="4">Uncharacterized protein</fullName>
    </submittedName>
</protein>
<evidence type="ECO:0000256" key="2">
    <source>
        <dbReference type="SAM" id="Coils"/>
    </source>
</evidence>
<dbReference type="PANTHER" id="PTHR33768">
    <property type="entry name" value="MIP11318P"/>
    <property type="match status" value="1"/>
</dbReference>
<evidence type="ECO:0000256" key="3">
    <source>
        <dbReference type="SAM" id="MobiDB-lite"/>
    </source>
</evidence>
<reference evidence="4" key="2">
    <citation type="submission" date="2025-05" db="UniProtKB">
        <authorList>
            <consortium name="EnsemblMetazoa"/>
        </authorList>
    </citation>
    <scope>IDENTIFICATION</scope>
    <source>
        <strain evidence="4">Foshan</strain>
    </source>
</reference>
<name>A0ABM1ZAL6_AEDAL</name>
<feature type="coiled-coil region" evidence="2">
    <location>
        <begin position="40"/>
        <end position="70"/>
    </location>
</feature>
<reference evidence="5" key="1">
    <citation type="journal article" date="2015" name="Proc. Natl. Acad. Sci. U.S.A.">
        <title>Genome sequence of the Asian Tiger mosquito, Aedes albopictus, reveals insights into its biology, genetics, and evolution.</title>
        <authorList>
            <person name="Chen X.G."/>
            <person name="Jiang X."/>
            <person name="Gu J."/>
            <person name="Xu M."/>
            <person name="Wu Y."/>
            <person name="Deng Y."/>
            <person name="Zhang C."/>
            <person name="Bonizzoni M."/>
            <person name="Dermauw W."/>
            <person name="Vontas J."/>
            <person name="Armbruster P."/>
            <person name="Huang X."/>
            <person name="Yang Y."/>
            <person name="Zhang H."/>
            <person name="He W."/>
            <person name="Peng H."/>
            <person name="Liu Y."/>
            <person name="Wu K."/>
            <person name="Chen J."/>
            <person name="Lirakis M."/>
            <person name="Topalis P."/>
            <person name="Van Leeuwen T."/>
            <person name="Hall A.B."/>
            <person name="Jiang X."/>
            <person name="Thorpe C."/>
            <person name="Mueller R.L."/>
            <person name="Sun C."/>
            <person name="Waterhouse R.M."/>
            <person name="Yan G."/>
            <person name="Tu Z.J."/>
            <person name="Fang X."/>
            <person name="James A.A."/>
        </authorList>
    </citation>
    <scope>NUCLEOTIDE SEQUENCE [LARGE SCALE GENOMIC DNA]</scope>
    <source>
        <strain evidence="5">Foshan</strain>
    </source>
</reference>